<name>A0A5C3KVZ9_COPMA</name>
<feature type="chain" id="PRO_5022886781" evidence="4">
    <location>
        <begin position="20"/>
        <end position="821"/>
    </location>
</feature>
<feature type="region of interest" description="Disordered" evidence="2">
    <location>
        <begin position="620"/>
        <end position="643"/>
    </location>
</feature>
<keyword evidence="3" id="KW-0472">Membrane</keyword>
<evidence type="ECO:0000256" key="1">
    <source>
        <dbReference type="ARBA" id="ARBA00022729"/>
    </source>
</evidence>
<keyword evidence="8" id="KW-1185">Reference proteome</keyword>
<evidence type="ECO:0000256" key="3">
    <source>
        <dbReference type="SAM" id="Phobius"/>
    </source>
</evidence>
<dbReference type="InterPro" id="IPR009880">
    <property type="entry name" value="Glyoxal_oxidase_N"/>
</dbReference>
<sequence length="821" mass="87251">MLSSLLALGLASAAPQAFAVTVGGFELAGSTLVSAMMMFVGNEEMVYIMDKAEGNAAQINGHPAWASVMNINTHQVDVMDVPSNIFCSSGMHLPNGSFVTFGGNGAVGRGGQIGSVLNPGGFTASWDAEYQDFDGSRAIRVLNPCTSQDDFNSVECRWFDDATVLSMKVPRWYSTAEPLADGTIVMIGGFTTGGYINRDYPNVNPNGGGSQNTFEFFPAREDDPPNLPFLTRTSGLNTYVHAFLLPSGRMFLQANVSTTIWNYDTNIEEPLPDMPNGVVRVYPASGAVAMLPLTPANNYNPTIIFCGGSDMTDDQWGDFAYPYINTWDYPASKDCQRITPEPTDGQPAAYEEDDDMFEGRTMGQFIILPDGKLLVLNGGINGTAGYAQRTFLVESYADMPLGESLAAGPVLTPAIYDPDAPRGSRWSRQGLSASTIPRLYHSSAMLLPDGSVLVGGSNPNVDVNLTTIFPTTYDAEIFFPPYFSASVRPAPRGVPKRLSYGGQFFNITVPASSYSGAANDAAEKTIVSVVRGGFTTHAMNMGQRFVQLENTYTVNSDGSITLHVAQMPPDANIFQPGPAFLYVVVKGIPSNGTHIIVGSGQMGAQPIQAASTLPTSVRLDSVKGNAPDAGSKAAAGSSSGTSSLSTGVIIGLAVGGVALLAILAAIIGVCIRKKRAAAAPSTTYPMANTSGSVGGLAAGAGLAGHAGARNSDSSAFVPLAHGNQSHTWNQSTASLVSPYRDQDVAPSRASGNGMSMEYDAYGGVQQPQQHPYSAVPPPQQYTPQEYSQQQYPQQQYSQQQYPQQQQQQQYSQQGYTGYDYR</sequence>
<dbReference type="AlphaFoldDB" id="A0A5C3KVZ9"/>
<dbReference type="STRING" id="230819.A0A5C3KVZ9"/>
<proteinExistence type="predicted"/>
<protein>
    <submittedName>
        <fullName evidence="7">Copper radical oxidase variant A</fullName>
    </submittedName>
</protein>
<dbReference type="Gene3D" id="2.60.40.10">
    <property type="entry name" value="Immunoglobulins"/>
    <property type="match status" value="1"/>
</dbReference>
<dbReference type="InterPro" id="IPR015202">
    <property type="entry name" value="GO-like_E_set"/>
</dbReference>
<dbReference type="Gene3D" id="2.130.10.80">
    <property type="entry name" value="Galactose oxidase/kelch, beta-propeller"/>
    <property type="match status" value="1"/>
</dbReference>
<dbReference type="InterPro" id="IPR037293">
    <property type="entry name" value="Gal_Oxidase_central_sf"/>
</dbReference>
<dbReference type="OrthoDB" id="2019572at2759"/>
<evidence type="ECO:0000313" key="8">
    <source>
        <dbReference type="Proteomes" id="UP000307440"/>
    </source>
</evidence>
<dbReference type="Pfam" id="PF07250">
    <property type="entry name" value="Glyoxal_oxid_N"/>
    <property type="match status" value="1"/>
</dbReference>
<dbReference type="PANTHER" id="PTHR32208:SF21">
    <property type="entry name" value="LOW QUALITY PROTEIN: ALDEHYDE OXIDASE GLOX-LIKE"/>
    <property type="match status" value="1"/>
</dbReference>
<evidence type="ECO:0000256" key="2">
    <source>
        <dbReference type="SAM" id="MobiDB-lite"/>
    </source>
</evidence>
<dbReference type="CDD" id="cd02851">
    <property type="entry name" value="E_set_GO_C"/>
    <property type="match status" value="1"/>
</dbReference>
<feature type="domain" description="Galactose oxidase-like Early set" evidence="6">
    <location>
        <begin position="488"/>
        <end position="595"/>
    </location>
</feature>
<keyword evidence="3" id="KW-0812">Transmembrane</keyword>
<evidence type="ECO:0000313" key="7">
    <source>
        <dbReference type="EMBL" id="TFK24023.1"/>
    </source>
</evidence>
<reference evidence="7 8" key="1">
    <citation type="journal article" date="2019" name="Nat. Ecol. Evol.">
        <title>Megaphylogeny resolves global patterns of mushroom evolution.</title>
        <authorList>
            <person name="Varga T."/>
            <person name="Krizsan K."/>
            <person name="Foldi C."/>
            <person name="Dima B."/>
            <person name="Sanchez-Garcia M."/>
            <person name="Sanchez-Ramirez S."/>
            <person name="Szollosi G.J."/>
            <person name="Szarkandi J.G."/>
            <person name="Papp V."/>
            <person name="Albert L."/>
            <person name="Andreopoulos W."/>
            <person name="Angelini C."/>
            <person name="Antonin V."/>
            <person name="Barry K.W."/>
            <person name="Bougher N.L."/>
            <person name="Buchanan P."/>
            <person name="Buyck B."/>
            <person name="Bense V."/>
            <person name="Catcheside P."/>
            <person name="Chovatia M."/>
            <person name="Cooper J."/>
            <person name="Damon W."/>
            <person name="Desjardin D."/>
            <person name="Finy P."/>
            <person name="Geml J."/>
            <person name="Haridas S."/>
            <person name="Hughes K."/>
            <person name="Justo A."/>
            <person name="Karasinski D."/>
            <person name="Kautmanova I."/>
            <person name="Kiss B."/>
            <person name="Kocsube S."/>
            <person name="Kotiranta H."/>
            <person name="LaButti K.M."/>
            <person name="Lechner B.E."/>
            <person name="Liimatainen K."/>
            <person name="Lipzen A."/>
            <person name="Lukacs Z."/>
            <person name="Mihaltcheva S."/>
            <person name="Morgado L.N."/>
            <person name="Niskanen T."/>
            <person name="Noordeloos M.E."/>
            <person name="Ohm R.A."/>
            <person name="Ortiz-Santana B."/>
            <person name="Ovrebo C."/>
            <person name="Racz N."/>
            <person name="Riley R."/>
            <person name="Savchenko A."/>
            <person name="Shiryaev A."/>
            <person name="Soop K."/>
            <person name="Spirin V."/>
            <person name="Szebenyi C."/>
            <person name="Tomsovsky M."/>
            <person name="Tulloss R.E."/>
            <person name="Uehling J."/>
            <person name="Grigoriev I.V."/>
            <person name="Vagvolgyi C."/>
            <person name="Papp T."/>
            <person name="Martin F.M."/>
            <person name="Miettinen O."/>
            <person name="Hibbett D.S."/>
            <person name="Nagy L.G."/>
        </authorList>
    </citation>
    <scope>NUCLEOTIDE SEQUENCE [LARGE SCALE GENOMIC DNA]</scope>
    <source>
        <strain evidence="7 8">CBS 121175</strain>
    </source>
</reference>
<organism evidence="7 8">
    <name type="scientific">Coprinopsis marcescibilis</name>
    <name type="common">Agaric fungus</name>
    <name type="synonym">Psathyrella marcescibilis</name>
    <dbReference type="NCBI Taxonomy" id="230819"/>
    <lineage>
        <taxon>Eukaryota</taxon>
        <taxon>Fungi</taxon>
        <taxon>Dikarya</taxon>
        <taxon>Basidiomycota</taxon>
        <taxon>Agaricomycotina</taxon>
        <taxon>Agaricomycetes</taxon>
        <taxon>Agaricomycetidae</taxon>
        <taxon>Agaricales</taxon>
        <taxon>Agaricineae</taxon>
        <taxon>Psathyrellaceae</taxon>
        <taxon>Coprinopsis</taxon>
    </lineage>
</organism>
<feature type="compositionally biased region" description="Low complexity" evidence="2">
    <location>
        <begin position="629"/>
        <end position="643"/>
    </location>
</feature>
<evidence type="ECO:0000256" key="4">
    <source>
        <dbReference type="SAM" id="SignalP"/>
    </source>
</evidence>
<keyword evidence="1 4" id="KW-0732">Signal</keyword>
<keyword evidence="3" id="KW-1133">Transmembrane helix</keyword>
<dbReference type="InterPro" id="IPR014756">
    <property type="entry name" value="Ig_E-set"/>
</dbReference>
<dbReference type="EMBL" id="ML210208">
    <property type="protein sequence ID" value="TFK24023.1"/>
    <property type="molecule type" value="Genomic_DNA"/>
</dbReference>
<gene>
    <name evidence="7" type="ORF">FA15DRAFT_704982</name>
</gene>
<feature type="region of interest" description="Disordered" evidence="2">
    <location>
        <begin position="735"/>
        <end position="821"/>
    </location>
</feature>
<dbReference type="SUPFAM" id="SSF81296">
    <property type="entry name" value="E set domains"/>
    <property type="match status" value="1"/>
</dbReference>
<evidence type="ECO:0000259" key="5">
    <source>
        <dbReference type="Pfam" id="PF07250"/>
    </source>
</evidence>
<accession>A0A5C3KVZ9</accession>
<dbReference type="Proteomes" id="UP000307440">
    <property type="component" value="Unassembled WGS sequence"/>
</dbReference>
<evidence type="ECO:0000259" key="6">
    <source>
        <dbReference type="Pfam" id="PF09118"/>
    </source>
</evidence>
<dbReference type="InterPro" id="IPR011043">
    <property type="entry name" value="Gal_Oxase/kelch_b-propeller"/>
</dbReference>
<feature type="transmembrane region" description="Helical" evidence="3">
    <location>
        <begin position="648"/>
        <end position="671"/>
    </location>
</feature>
<feature type="compositionally biased region" description="Low complexity" evidence="2">
    <location>
        <begin position="781"/>
        <end position="813"/>
    </location>
</feature>
<dbReference type="Pfam" id="PF09118">
    <property type="entry name" value="GO-like_E_set"/>
    <property type="match status" value="1"/>
</dbReference>
<dbReference type="SUPFAM" id="SSF50965">
    <property type="entry name" value="Galactose oxidase, central domain"/>
    <property type="match status" value="1"/>
</dbReference>
<feature type="domain" description="Glyoxal oxidase N-terminal" evidence="5">
    <location>
        <begin position="132"/>
        <end position="482"/>
    </location>
</feature>
<dbReference type="PANTHER" id="PTHR32208">
    <property type="entry name" value="SECRETED PROTEIN-RELATED"/>
    <property type="match status" value="1"/>
</dbReference>
<dbReference type="InterPro" id="IPR013783">
    <property type="entry name" value="Ig-like_fold"/>
</dbReference>
<feature type="signal peptide" evidence="4">
    <location>
        <begin position="1"/>
        <end position="19"/>
    </location>
</feature>